<keyword evidence="2" id="KW-1185">Reference proteome</keyword>
<reference evidence="1 2" key="1">
    <citation type="submission" date="2021-03" db="EMBL/GenBank/DDBJ databases">
        <title>Sequencing the genomes of 1000 actinobacteria strains.</title>
        <authorList>
            <person name="Klenk H.-P."/>
        </authorList>
    </citation>
    <scope>NUCLEOTIDE SEQUENCE [LARGE SCALE GENOMIC DNA]</scope>
    <source>
        <strain evidence="1 2">DSM 46670</strain>
    </source>
</reference>
<comment type="caution">
    <text evidence="1">The sequence shown here is derived from an EMBL/GenBank/DDBJ whole genome shotgun (WGS) entry which is preliminary data.</text>
</comment>
<protein>
    <submittedName>
        <fullName evidence="1">Uncharacterized protein</fullName>
    </submittedName>
</protein>
<sequence length="225" mass="24592">MAERDAYLWFDTAHFASPGIRCYDGGWVEETREVAGVRVSVMTDDDALRERLLAAVRPVVDDTDCPAWHRILDGIAARPDPGRFGLAGIGSVESVTVCRYALGRLGKVMNNPVMSLSTITGGEATRLVRAICAAPQGSGPDIPGCPWPEDVYGMEAIVLTVRDGEHAQEVFVRYSGYEGHGFDDGHTRRWLTTEALLALLKGPHWPIHDLHGPVSKMVWSDPARA</sequence>
<dbReference type="RefSeq" id="WP_209645149.1">
    <property type="nucleotide sequence ID" value="NZ_JAGINW010000001.1"/>
</dbReference>
<dbReference type="Proteomes" id="UP001519332">
    <property type="component" value="Unassembled WGS sequence"/>
</dbReference>
<organism evidence="1 2">
    <name type="scientific">Kibdelosporangium banguiense</name>
    <dbReference type="NCBI Taxonomy" id="1365924"/>
    <lineage>
        <taxon>Bacteria</taxon>
        <taxon>Bacillati</taxon>
        <taxon>Actinomycetota</taxon>
        <taxon>Actinomycetes</taxon>
        <taxon>Pseudonocardiales</taxon>
        <taxon>Pseudonocardiaceae</taxon>
        <taxon>Kibdelosporangium</taxon>
    </lineage>
</organism>
<name>A0ABS4TUI2_9PSEU</name>
<dbReference type="EMBL" id="JAGINW010000001">
    <property type="protein sequence ID" value="MBP2328081.1"/>
    <property type="molecule type" value="Genomic_DNA"/>
</dbReference>
<evidence type="ECO:0000313" key="1">
    <source>
        <dbReference type="EMBL" id="MBP2328081.1"/>
    </source>
</evidence>
<accession>A0ABS4TUI2</accession>
<gene>
    <name evidence="1" type="ORF">JOF56_008466</name>
</gene>
<evidence type="ECO:0000313" key="2">
    <source>
        <dbReference type="Proteomes" id="UP001519332"/>
    </source>
</evidence>
<proteinExistence type="predicted"/>